<evidence type="ECO:0000256" key="4">
    <source>
        <dbReference type="ARBA" id="ARBA00022729"/>
    </source>
</evidence>
<evidence type="ECO:0008006" key="13">
    <source>
        <dbReference type="Google" id="ProtNLM"/>
    </source>
</evidence>
<dbReference type="GO" id="GO:0042130">
    <property type="term" value="P:negative regulation of T cell proliferation"/>
    <property type="evidence" value="ECO:0007669"/>
    <property type="project" value="TreeGrafter"/>
</dbReference>
<dbReference type="SUPFAM" id="SSF48726">
    <property type="entry name" value="Immunoglobulin"/>
    <property type="match status" value="1"/>
</dbReference>
<dbReference type="InterPro" id="IPR013783">
    <property type="entry name" value="Ig-like_fold"/>
</dbReference>
<evidence type="ECO:0000256" key="3">
    <source>
        <dbReference type="ARBA" id="ARBA00022692"/>
    </source>
</evidence>
<dbReference type="InterPro" id="IPR051713">
    <property type="entry name" value="T-cell_Activation_Regulation"/>
</dbReference>
<evidence type="ECO:0000313" key="11">
    <source>
        <dbReference type="Ensembl" id="ENSCCRP00015022064.1"/>
    </source>
</evidence>
<keyword evidence="9" id="KW-0325">Glycoprotein</keyword>
<sequence>MSVPVAVKVRDTAIIPCYKTCNGDVLWALTTKNEKLDVLRCVQGRCTEGFSFKNRVHLSHEKINSGNLSLIMSPVLYNDEGHTKYGSGFTGRASVSLHHYKDGDLSLNILGVTTSDKGLYRCYHNTNEEHGYPSAVSLIVTGCYFLNVIPFRLALYSFADCFLKKKKKKLTLTF</sequence>
<dbReference type="InterPro" id="IPR036179">
    <property type="entry name" value="Ig-like_dom_sf"/>
</dbReference>
<evidence type="ECO:0000256" key="6">
    <source>
        <dbReference type="ARBA" id="ARBA00023136"/>
    </source>
</evidence>
<evidence type="ECO:0000256" key="2">
    <source>
        <dbReference type="ARBA" id="ARBA00022475"/>
    </source>
</evidence>
<name>A0A8C1YQ20_CYPCA</name>
<comment type="subcellular location">
    <subcellularLocation>
        <location evidence="1">Cell membrane</location>
        <topology evidence="1">Single-pass type I membrane protein</topology>
    </subcellularLocation>
</comment>
<evidence type="ECO:0000256" key="1">
    <source>
        <dbReference type="ARBA" id="ARBA00004251"/>
    </source>
</evidence>
<keyword evidence="10" id="KW-0393">Immunoglobulin domain</keyword>
<dbReference type="GO" id="GO:0007166">
    <property type="term" value="P:cell surface receptor signaling pathway"/>
    <property type="evidence" value="ECO:0007669"/>
    <property type="project" value="TreeGrafter"/>
</dbReference>
<keyword evidence="6" id="KW-0472">Membrane</keyword>
<dbReference type="AlphaFoldDB" id="A0A8C1YQ20"/>
<reference evidence="11" key="1">
    <citation type="submission" date="2025-08" db="UniProtKB">
        <authorList>
            <consortium name="Ensembl"/>
        </authorList>
    </citation>
    <scope>IDENTIFICATION</scope>
</reference>
<dbReference type="GO" id="GO:0071222">
    <property type="term" value="P:cellular response to lipopolysaccharide"/>
    <property type="evidence" value="ECO:0007669"/>
    <property type="project" value="TreeGrafter"/>
</dbReference>
<dbReference type="Ensembl" id="ENSCCRT00015022872.1">
    <property type="protein sequence ID" value="ENSCCRP00015022064.1"/>
    <property type="gene ID" value="ENSCCRG00015009536.1"/>
</dbReference>
<accession>A0A8C1YQ20</accession>
<dbReference type="GO" id="GO:0006955">
    <property type="term" value="P:immune response"/>
    <property type="evidence" value="ECO:0007669"/>
    <property type="project" value="TreeGrafter"/>
</dbReference>
<dbReference type="Gene3D" id="2.60.40.10">
    <property type="entry name" value="Immunoglobulins"/>
    <property type="match status" value="2"/>
</dbReference>
<keyword evidence="8" id="KW-0675">Receptor</keyword>
<dbReference type="GO" id="GO:0009897">
    <property type="term" value="C:external side of plasma membrane"/>
    <property type="evidence" value="ECO:0007669"/>
    <property type="project" value="TreeGrafter"/>
</dbReference>
<dbReference type="GO" id="GO:0031295">
    <property type="term" value="P:T cell costimulation"/>
    <property type="evidence" value="ECO:0007669"/>
    <property type="project" value="TreeGrafter"/>
</dbReference>
<evidence type="ECO:0000313" key="12">
    <source>
        <dbReference type="Proteomes" id="UP000694700"/>
    </source>
</evidence>
<evidence type="ECO:0000256" key="9">
    <source>
        <dbReference type="ARBA" id="ARBA00023180"/>
    </source>
</evidence>
<keyword evidence="7" id="KW-1015">Disulfide bond</keyword>
<protein>
    <recommendedName>
        <fullName evidence="13">Immunoglobulin V-set domain-containing protein</fullName>
    </recommendedName>
</protein>
<evidence type="ECO:0000256" key="7">
    <source>
        <dbReference type="ARBA" id="ARBA00023157"/>
    </source>
</evidence>
<evidence type="ECO:0000256" key="10">
    <source>
        <dbReference type="ARBA" id="ARBA00023319"/>
    </source>
</evidence>
<evidence type="ECO:0000256" key="5">
    <source>
        <dbReference type="ARBA" id="ARBA00022989"/>
    </source>
</evidence>
<keyword evidence="4" id="KW-0732">Signal</keyword>
<dbReference type="Proteomes" id="UP000694700">
    <property type="component" value="Unplaced"/>
</dbReference>
<dbReference type="GO" id="GO:0042102">
    <property type="term" value="P:positive regulation of T cell proliferation"/>
    <property type="evidence" value="ECO:0007669"/>
    <property type="project" value="TreeGrafter"/>
</dbReference>
<keyword evidence="3" id="KW-0812">Transmembrane</keyword>
<keyword evidence="5" id="KW-1133">Transmembrane helix</keyword>
<proteinExistence type="predicted"/>
<organism evidence="11 12">
    <name type="scientific">Cyprinus carpio</name>
    <name type="common">Common carp</name>
    <dbReference type="NCBI Taxonomy" id="7962"/>
    <lineage>
        <taxon>Eukaryota</taxon>
        <taxon>Metazoa</taxon>
        <taxon>Chordata</taxon>
        <taxon>Craniata</taxon>
        <taxon>Vertebrata</taxon>
        <taxon>Euteleostomi</taxon>
        <taxon>Actinopterygii</taxon>
        <taxon>Neopterygii</taxon>
        <taxon>Teleostei</taxon>
        <taxon>Ostariophysi</taxon>
        <taxon>Cypriniformes</taxon>
        <taxon>Cyprinidae</taxon>
        <taxon>Cyprininae</taxon>
        <taxon>Cyprinus</taxon>
    </lineage>
</organism>
<dbReference type="PANTHER" id="PTHR25466:SF11">
    <property type="entry name" value="GALECTIN 17-RELATED"/>
    <property type="match status" value="1"/>
</dbReference>
<dbReference type="PANTHER" id="PTHR25466">
    <property type="entry name" value="T-LYMPHOCYTE ACTIVATION ANTIGEN"/>
    <property type="match status" value="1"/>
</dbReference>
<evidence type="ECO:0000256" key="8">
    <source>
        <dbReference type="ARBA" id="ARBA00023170"/>
    </source>
</evidence>
<keyword evidence="2" id="KW-1003">Cell membrane</keyword>